<evidence type="ECO:0000313" key="2">
    <source>
        <dbReference type="Proteomes" id="UP000002382"/>
    </source>
</evidence>
<name>C5CID4_KOSOT</name>
<protein>
    <submittedName>
        <fullName evidence="1">Uncharacterized protein</fullName>
    </submittedName>
</protein>
<reference evidence="1 2" key="1">
    <citation type="submission" date="2009-06" db="EMBL/GenBank/DDBJ databases">
        <title>Complete sequence of Thermotogales bacterium TBF 19.5.1.</title>
        <authorList>
            <consortium name="US DOE Joint Genome Institute"/>
            <person name="Lucas S."/>
            <person name="Copeland A."/>
            <person name="Lapidus A."/>
            <person name="Glavina del Rio T."/>
            <person name="Tice H."/>
            <person name="Bruce D."/>
            <person name="Goodwin L."/>
            <person name="Pitluck S."/>
            <person name="Chertkov O."/>
            <person name="Brettin T."/>
            <person name="Detter J.C."/>
            <person name="Han C."/>
            <person name="Schmutz J."/>
            <person name="Larimer F."/>
            <person name="Land M."/>
            <person name="Hauser L."/>
            <person name="Kyrpides N."/>
            <person name="Ovchinnikova G."/>
            <person name="Noll K."/>
        </authorList>
    </citation>
    <scope>NUCLEOTIDE SEQUENCE [LARGE SCALE GENOMIC DNA]</scope>
    <source>
        <strain evidence="2">ATCC BAA-1733 / DSM 21960 / TBF 19.5.1</strain>
    </source>
</reference>
<dbReference type="HOGENOM" id="CLU_2844142_0_0_0"/>
<dbReference type="KEGG" id="kol:Kole_0142"/>
<sequence length="65" mass="7220">MRLVSTLRVGKLCYAGGKPDYVRGVHSFGVGKNRHSGNVLSRILFFKNEILNQVQDDGLWGRTTG</sequence>
<evidence type="ECO:0000313" key="1">
    <source>
        <dbReference type="EMBL" id="ACR78868.1"/>
    </source>
</evidence>
<dbReference type="AlphaFoldDB" id="C5CID4"/>
<proteinExistence type="predicted"/>
<organism evidence="1 2">
    <name type="scientific">Kosmotoga olearia (strain ATCC BAA-1733 / DSM 21960 / TBF 19.5.1)</name>
    <dbReference type="NCBI Taxonomy" id="521045"/>
    <lineage>
        <taxon>Bacteria</taxon>
        <taxon>Thermotogati</taxon>
        <taxon>Thermotogota</taxon>
        <taxon>Thermotogae</taxon>
        <taxon>Kosmotogales</taxon>
        <taxon>Kosmotogaceae</taxon>
        <taxon>Kosmotoga</taxon>
    </lineage>
</organism>
<keyword evidence="2" id="KW-1185">Reference proteome</keyword>
<dbReference type="Proteomes" id="UP000002382">
    <property type="component" value="Chromosome"/>
</dbReference>
<gene>
    <name evidence="1" type="ordered locus">Kole_0142</name>
</gene>
<dbReference type="EMBL" id="CP001634">
    <property type="protein sequence ID" value="ACR78868.1"/>
    <property type="molecule type" value="Genomic_DNA"/>
</dbReference>
<accession>C5CID4</accession>
<reference evidence="1 2" key="2">
    <citation type="journal article" date="2011" name="J. Bacteriol.">
        <title>Genome Sequence of Kosmotoga olearia Strain TBF 19.5.1, a Thermophilic Bacterium with a Wide Growth Temperature Range, Isolated from the Troll B Oil Platform in the North Sea.</title>
        <authorList>
            <person name="Swithers K.S."/>
            <person name="Dipippo J.L."/>
            <person name="Bruce D.C."/>
            <person name="Detter C."/>
            <person name="Tapia R."/>
            <person name="Han S."/>
            <person name="Goodwin L.A."/>
            <person name="Han J."/>
            <person name="Woyke T."/>
            <person name="Pitluck S."/>
            <person name="Pennacchio L."/>
            <person name="Nolan M."/>
            <person name="Mikhailova N."/>
            <person name="Land M.L."/>
            <person name="Nesbo C.L."/>
            <person name="Gogarten J.P."/>
            <person name="Noll K.M."/>
        </authorList>
    </citation>
    <scope>NUCLEOTIDE SEQUENCE [LARGE SCALE GENOMIC DNA]</scope>
    <source>
        <strain evidence="2">ATCC BAA-1733 / DSM 21960 / TBF 19.5.1</strain>
    </source>
</reference>